<evidence type="ECO:0000256" key="2">
    <source>
        <dbReference type="ARBA" id="ARBA00004613"/>
    </source>
</evidence>
<evidence type="ECO:0000256" key="8">
    <source>
        <dbReference type="ARBA" id="ARBA00023277"/>
    </source>
</evidence>
<keyword evidence="8 11" id="KW-0119">Carbohydrate metabolism</keyword>
<evidence type="ECO:0000256" key="6">
    <source>
        <dbReference type="ARBA" id="ARBA00022651"/>
    </source>
</evidence>
<keyword evidence="9 11" id="KW-0326">Glycosidase</keyword>
<dbReference type="Pfam" id="PF00331">
    <property type="entry name" value="Glyco_hydro_10"/>
    <property type="match status" value="1"/>
</dbReference>
<dbReference type="SUPFAM" id="SSF51445">
    <property type="entry name" value="(Trans)glycosidases"/>
    <property type="match status" value="1"/>
</dbReference>
<evidence type="ECO:0000256" key="4">
    <source>
        <dbReference type="ARBA" id="ARBA00007495"/>
    </source>
</evidence>
<reference evidence="12 13" key="1">
    <citation type="submission" date="2019-01" db="EMBL/GenBank/DDBJ databases">
        <title>Draft genome sequences of three monokaryotic isolates of the white-rot basidiomycete fungus Dichomitus squalens.</title>
        <authorList>
            <consortium name="DOE Joint Genome Institute"/>
            <person name="Lopez S.C."/>
            <person name="Andreopoulos B."/>
            <person name="Pangilinan J."/>
            <person name="Lipzen A."/>
            <person name="Riley R."/>
            <person name="Ahrendt S."/>
            <person name="Ng V."/>
            <person name="Barry K."/>
            <person name="Daum C."/>
            <person name="Grigoriev I.V."/>
            <person name="Hilden K.S."/>
            <person name="Makela M.R."/>
            <person name="de Vries R.P."/>
        </authorList>
    </citation>
    <scope>NUCLEOTIDE SEQUENCE [LARGE SCALE GENOMIC DNA]</scope>
    <source>
        <strain evidence="12 13">CBS 464.89</strain>
    </source>
</reference>
<dbReference type="EC" id="3.2.1.8" evidence="11"/>
<keyword evidence="10 11" id="KW-0624">Polysaccharide degradation</keyword>
<dbReference type="PANTHER" id="PTHR31490:SF35">
    <property type="entry name" value="ENDO-1,4-BETA-XYLANASE"/>
    <property type="match status" value="1"/>
</dbReference>
<evidence type="ECO:0000256" key="7">
    <source>
        <dbReference type="ARBA" id="ARBA00022801"/>
    </source>
</evidence>
<dbReference type="PRINTS" id="PR00134">
    <property type="entry name" value="GLHYDRLASE10"/>
</dbReference>
<accession>A0A4Q9PNM1</accession>
<dbReference type="InterPro" id="IPR017853">
    <property type="entry name" value="GH"/>
</dbReference>
<comment type="similarity">
    <text evidence="4 11">Belongs to the glycosyl hydrolase 10 (cellulase F) family.</text>
</comment>
<comment type="pathway">
    <text evidence="3">Glycan degradation; xylan degradation.</text>
</comment>
<keyword evidence="13" id="KW-1185">Reference proteome</keyword>
<evidence type="ECO:0000313" key="13">
    <source>
        <dbReference type="Proteomes" id="UP000292082"/>
    </source>
</evidence>
<sequence length="350" mass="38976">MGLSHNRLILCALLTLTVAASSTVHQRSRSTLGLNDAAKAAKKLYFGTATNADQWNDTTYYDILKDDAEFGQITPANVMKWFDTEPEPGVFNFTDGDVIANFAKRTGKKLRGHNCVWYNQLPGWLQNGTFTRAELALIVERHCFELVNHYRGQVYSWDVINEPFNDDGTWRSDIFYNTLNTTYIPLALRAARLADPGAKLYINDYNIEGTGAKATALKNLVKDLKQHGVPIDGVGIQGHMIVGELPTTIQQNMEEFTALGIEVAVTELDIRFDALPPTAEGLAQQKADYETFVQACNAVPRCVGVTVWDFTDKFSWVPSTFPGQGAACPWDENYTKKPAYDGIIEGFRSK</sequence>
<dbReference type="GO" id="GO:0045493">
    <property type="term" value="P:xylan catabolic process"/>
    <property type="evidence" value="ECO:0007669"/>
    <property type="project" value="UniProtKB-KW"/>
</dbReference>
<dbReference type="GO" id="GO:0005576">
    <property type="term" value="C:extracellular region"/>
    <property type="evidence" value="ECO:0007669"/>
    <property type="project" value="UniProtKB-SubCell"/>
</dbReference>
<keyword evidence="7 11" id="KW-0378">Hydrolase</keyword>
<evidence type="ECO:0000256" key="9">
    <source>
        <dbReference type="ARBA" id="ARBA00023295"/>
    </source>
</evidence>
<proteinExistence type="inferred from homology"/>
<evidence type="ECO:0000256" key="5">
    <source>
        <dbReference type="ARBA" id="ARBA00022525"/>
    </source>
</evidence>
<gene>
    <name evidence="12" type="ORF">BD310DRAFT_932722</name>
</gene>
<dbReference type="Proteomes" id="UP000292082">
    <property type="component" value="Unassembled WGS sequence"/>
</dbReference>
<name>A0A4Q9PNM1_9APHY</name>
<comment type="subcellular location">
    <subcellularLocation>
        <location evidence="2">Secreted</location>
    </subcellularLocation>
</comment>
<keyword evidence="6" id="KW-0858">Xylan degradation</keyword>
<organism evidence="12 13">
    <name type="scientific">Dichomitus squalens</name>
    <dbReference type="NCBI Taxonomy" id="114155"/>
    <lineage>
        <taxon>Eukaryota</taxon>
        <taxon>Fungi</taxon>
        <taxon>Dikarya</taxon>
        <taxon>Basidiomycota</taxon>
        <taxon>Agaricomycotina</taxon>
        <taxon>Agaricomycetes</taxon>
        <taxon>Polyporales</taxon>
        <taxon>Polyporaceae</taxon>
        <taxon>Dichomitus</taxon>
    </lineage>
</organism>
<comment type="catalytic activity">
    <reaction evidence="1 11">
        <text>Endohydrolysis of (1-&gt;4)-beta-D-xylosidic linkages in xylans.</text>
        <dbReference type="EC" id="3.2.1.8"/>
    </reaction>
</comment>
<evidence type="ECO:0000256" key="10">
    <source>
        <dbReference type="ARBA" id="ARBA00023326"/>
    </source>
</evidence>
<dbReference type="SMART" id="SM00633">
    <property type="entry name" value="Glyco_10"/>
    <property type="match status" value="1"/>
</dbReference>
<evidence type="ECO:0000256" key="3">
    <source>
        <dbReference type="ARBA" id="ARBA00004851"/>
    </source>
</evidence>
<dbReference type="PANTHER" id="PTHR31490">
    <property type="entry name" value="GLYCOSYL HYDROLASE"/>
    <property type="match status" value="1"/>
</dbReference>
<evidence type="ECO:0000256" key="11">
    <source>
        <dbReference type="RuleBase" id="RU361174"/>
    </source>
</evidence>
<dbReference type="AlphaFoldDB" id="A0A4Q9PNM1"/>
<dbReference type="InterPro" id="IPR001000">
    <property type="entry name" value="GH10_dom"/>
</dbReference>
<dbReference type="InterPro" id="IPR031158">
    <property type="entry name" value="GH10_AS"/>
</dbReference>
<dbReference type="Gene3D" id="3.20.20.80">
    <property type="entry name" value="Glycosidases"/>
    <property type="match status" value="1"/>
</dbReference>
<dbReference type="PROSITE" id="PS51760">
    <property type="entry name" value="GH10_2"/>
    <property type="match status" value="1"/>
</dbReference>
<protein>
    <recommendedName>
        <fullName evidence="11">Beta-xylanase</fullName>
        <ecNumber evidence="11">3.2.1.8</ecNumber>
    </recommendedName>
</protein>
<keyword evidence="5" id="KW-0964">Secreted</keyword>
<dbReference type="GO" id="GO:0031176">
    <property type="term" value="F:endo-1,4-beta-xylanase activity"/>
    <property type="evidence" value="ECO:0007669"/>
    <property type="project" value="UniProtKB-EC"/>
</dbReference>
<dbReference type="PROSITE" id="PS00591">
    <property type="entry name" value="GH10_1"/>
    <property type="match status" value="1"/>
</dbReference>
<evidence type="ECO:0000313" key="12">
    <source>
        <dbReference type="EMBL" id="TBU55889.1"/>
    </source>
</evidence>
<dbReference type="EMBL" id="ML145161">
    <property type="protein sequence ID" value="TBU55889.1"/>
    <property type="molecule type" value="Genomic_DNA"/>
</dbReference>
<dbReference type="InterPro" id="IPR044846">
    <property type="entry name" value="GH10"/>
</dbReference>
<evidence type="ECO:0000256" key="1">
    <source>
        <dbReference type="ARBA" id="ARBA00000681"/>
    </source>
</evidence>